<dbReference type="Gene3D" id="2.40.70.10">
    <property type="entry name" value="Acid Proteases"/>
    <property type="match status" value="1"/>
</dbReference>
<dbReference type="Pfam" id="PF08284">
    <property type="entry name" value="RVP_2"/>
    <property type="match status" value="1"/>
</dbReference>
<sequence>MPLFMFLPPAGKSIIVTHAYCVGPILFMGFQTGADLVILDMTDFDIILGMTWLSPYYAVLNCYTKSVTLEIPGREKLEWEGVYKPKRTKITSSIWAKKLIGHDCLAYLAHIRDIEIEAPSIGSILVVSEFRGVFPKDLPGIPPDKDIDFCINLEPGTRPISVTP</sequence>
<dbReference type="InterPro" id="IPR021109">
    <property type="entry name" value="Peptidase_aspartic_dom_sf"/>
</dbReference>
<accession>A0AAF0UA90</accession>
<name>A0AAF0UA90_SOLVR</name>
<dbReference type="AlphaFoldDB" id="A0AAF0UA90"/>
<dbReference type="Proteomes" id="UP001234989">
    <property type="component" value="Chromosome 8"/>
</dbReference>
<keyword evidence="2" id="KW-1185">Reference proteome</keyword>
<gene>
    <name evidence="1" type="ORF">MTR67_035632</name>
</gene>
<evidence type="ECO:0000313" key="1">
    <source>
        <dbReference type="EMBL" id="WMV42247.1"/>
    </source>
</evidence>
<dbReference type="EMBL" id="CP133619">
    <property type="protein sequence ID" value="WMV42247.1"/>
    <property type="molecule type" value="Genomic_DNA"/>
</dbReference>
<protein>
    <submittedName>
        <fullName evidence="1">Uncharacterized protein</fullName>
    </submittedName>
</protein>
<organism evidence="1 2">
    <name type="scientific">Solanum verrucosum</name>
    <dbReference type="NCBI Taxonomy" id="315347"/>
    <lineage>
        <taxon>Eukaryota</taxon>
        <taxon>Viridiplantae</taxon>
        <taxon>Streptophyta</taxon>
        <taxon>Embryophyta</taxon>
        <taxon>Tracheophyta</taxon>
        <taxon>Spermatophyta</taxon>
        <taxon>Magnoliopsida</taxon>
        <taxon>eudicotyledons</taxon>
        <taxon>Gunneridae</taxon>
        <taxon>Pentapetalae</taxon>
        <taxon>asterids</taxon>
        <taxon>lamiids</taxon>
        <taxon>Solanales</taxon>
        <taxon>Solanaceae</taxon>
        <taxon>Solanoideae</taxon>
        <taxon>Solaneae</taxon>
        <taxon>Solanum</taxon>
    </lineage>
</organism>
<evidence type="ECO:0000313" key="2">
    <source>
        <dbReference type="Proteomes" id="UP001234989"/>
    </source>
</evidence>
<proteinExistence type="predicted"/>
<reference evidence="1" key="1">
    <citation type="submission" date="2023-08" db="EMBL/GenBank/DDBJ databases">
        <title>A de novo genome assembly of Solanum verrucosum Schlechtendal, a Mexican diploid species geographically isolated from the other diploid A-genome species in potato relatives.</title>
        <authorList>
            <person name="Hosaka K."/>
        </authorList>
    </citation>
    <scope>NUCLEOTIDE SEQUENCE</scope>
    <source>
        <tissue evidence="1">Young leaves</tissue>
    </source>
</reference>